<dbReference type="PANTHER" id="PTHR24170">
    <property type="entry name" value="ANKYRIN REPEAT DOMAIN-CONTAINING PROTEIN 27"/>
    <property type="match status" value="1"/>
</dbReference>
<dbReference type="SUPFAM" id="SSF109993">
    <property type="entry name" value="VPS9 domain"/>
    <property type="match status" value="1"/>
</dbReference>
<protein>
    <recommendedName>
        <fullName evidence="1">VPS9 domain-containing protein</fullName>
    </recommendedName>
</protein>
<dbReference type="Gene3D" id="1.20.1050.80">
    <property type="entry name" value="VPS9 domain"/>
    <property type="match status" value="1"/>
</dbReference>
<sequence length="308" mass="35781">MEMSSYQSYLNINTIYERLKTISGNPSIIEKIQQCLKSWDYDSISTIEQYKEDIDQVVEELRSFLFANIESEEVSQLIKEFILCDIYDKLFGFVKKCCIKEDIKLYEVSKRFCKTNGSPKQLGDTFYSFVPKTAVVELSMLSTLRTPLEKLKCLLSFYDYIFAEVKGNLISVISKYSDKEIDIPFIDNKEVIPIVMAVILKSKLFYPWSELFYIKHLGGDHLENHKNFSEVFKVYEESLNNILKLENFVSTCMSKTKTLNDTMTVCETINFIEKQHNVQNVQNGTVFSEEKKRVATLISKATTEELIE</sequence>
<evidence type="ECO:0000313" key="3">
    <source>
        <dbReference type="Proteomes" id="UP001566132"/>
    </source>
</evidence>
<dbReference type="InterPro" id="IPR003123">
    <property type="entry name" value="VPS9"/>
</dbReference>
<dbReference type="PROSITE" id="PS51205">
    <property type="entry name" value="VPS9"/>
    <property type="match status" value="1"/>
</dbReference>
<evidence type="ECO:0000259" key="1">
    <source>
        <dbReference type="PROSITE" id="PS51205"/>
    </source>
</evidence>
<reference evidence="2 3" key="1">
    <citation type="submission" date="2024-05" db="EMBL/GenBank/DDBJ databases">
        <title>Genetic variation in Jamaican populations of the coffee berry borer (Hypothenemus hampei).</title>
        <authorList>
            <person name="Errbii M."/>
            <person name="Myrie A."/>
        </authorList>
    </citation>
    <scope>NUCLEOTIDE SEQUENCE [LARGE SCALE GENOMIC DNA]</scope>
    <source>
        <strain evidence="2">JA-Hopewell-2020-01-JO</strain>
        <tissue evidence="2">Whole body</tissue>
    </source>
</reference>
<organism evidence="2 3">
    <name type="scientific">Hypothenemus hampei</name>
    <name type="common">Coffee berry borer</name>
    <dbReference type="NCBI Taxonomy" id="57062"/>
    <lineage>
        <taxon>Eukaryota</taxon>
        <taxon>Metazoa</taxon>
        <taxon>Ecdysozoa</taxon>
        <taxon>Arthropoda</taxon>
        <taxon>Hexapoda</taxon>
        <taxon>Insecta</taxon>
        <taxon>Pterygota</taxon>
        <taxon>Neoptera</taxon>
        <taxon>Endopterygota</taxon>
        <taxon>Coleoptera</taxon>
        <taxon>Polyphaga</taxon>
        <taxon>Cucujiformia</taxon>
        <taxon>Curculionidae</taxon>
        <taxon>Scolytinae</taxon>
        <taxon>Hypothenemus</taxon>
    </lineage>
</organism>
<proteinExistence type="predicted"/>
<comment type="caution">
    <text evidence="2">The sequence shown here is derived from an EMBL/GenBank/DDBJ whole genome shotgun (WGS) entry which is preliminary data.</text>
</comment>
<dbReference type="InterPro" id="IPR051248">
    <property type="entry name" value="UPF0507/Ank_repeat_27"/>
</dbReference>
<dbReference type="EMBL" id="JBDJPC010000014">
    <property type="protein sequence ID" value="KAL1488519.1"/>
    <property type="molecule type" value="Genomic_DNA"/>
</dbReference>
<dbReference type="Proteomes" id="UP001566132">
    <property type="component" value="Unassembled WGS sequence"/>
</dbReference>
<feature type="domain" description="VPS9" evidence="1">
    <location>
        <begin position="99"/>
        <end position="251"/>
    </location>
</feature>
<gene>
    <name evidence="2" type="ORF">ABEB36_014985</name>
</gene>
<dbReference type="Pfam" id="PF02204">
    <property type="entry name" value="VPS9"/>
    <property type="match status" value="1"/>
</dbReference>
<name>A0ABD1E1R4_HYPHA</name>
<dbReference type="InterPro" id="IPR037191">
    <property type="entry name" value="VPS9_dom_sf"/>
</dbReference>
<keyword evidence="3" id="KW-1185">Reference proteome</keyword>
<evidence type="ECO:0000313" key="2">
    <source>
        <dbReference type="EMBL" id="KAL1488519.1"/>
    </source>
</evidence>
<accession>A0ABD1E1R4</accession>
<dbReference type="AlphaFoldDB" id="A0ABD1E1R4"/>
<dbReference type="PANTHER" id="PTHR24170:SF1">
    <property type="entry name" value="DOMAIN PROTEIN, PUTATIVE (AFU_ORTHOLOGUE AFUA_1G09870)-RELATED"/>
    <property type="match status" value="1"/>
</dbReference>